<dbReference type="EMBL" id="BFBR01000011">
    <property type="protein sequence ID" value="GBF59236.1"/>
    <property type="molecule type" value="Genomic_DNA"/>
</dbReference>
<sequence length="421" mass="46224">MLRRAMQTRRNPTIQSRKIWFGLALASSMALGLAGLVVAQDSRKVDMAAAAKAGLVPLPPQPAGVPFPTDTWPRGPLPSAASPVIQRQLDAAFLRTDGPMGETRAVIIVQGGRIVAERYGQGFDEKSKLVSWSMAKSVTASLVGIAVLDGKIKLDQPLNEPLWEDGDPRRAITIRQALHMTDGLRWREDGYEDPITNDAAKMLFGPGRENIVDYVASKPVEFAPGTHWRYSSGTTNLISAALSRAVAQRDLRDPTGAERYRNFMYERLFRPIGMNNVAVEFDLAGNFYASSLMHATAQDWARFGLLHLRDGVWDGKRILPEGYVDFLRTPTTAEGATAYGAHWWLSLPNQQGLLKKGPYDSFEAHGFQGQWIGVIPSKDLVIVRLGLMRSESGWEDLGAWVQPIVDAFPTKTAPTGSSNPG</sequence>
<dbReference type="GO" id="GO:0019875">
    <property type="term" value="F:6-aminohexanoate-dimer hydrolase activity"/>
    <property type="evidence" value="ECO:0007669"/>
    <property type="project" value="UniProtKB-EC"/>
</dbReference>
<dbReference type="PANTHER" id="PTHR43283:SF7">
    <property type="entry name" value="BETA-LACTAMASE-RELATED DOMAIN-CONTAINING PROTEIN"/>
    <property type="match status" value="1"/>
</dbReference>
<dbReference type="Proteomes" id="UP000245086">
    <property type="component" value="Unassembled WGS sequence"/>
</dbReference>
<dbReference type="Pfam" id="PF00144">
    <property type="entry name" value="Beta-lactamase"/>
    <property type="match status" value="1"/>
</dbReference>
<reference evidence="2 3" key="1">
    <citation type="journal article" date="2018" name="Genome Announc.">
        <title>Draft Genome Sequence of "Candidatus Phycosocius bacilliformis," an Alphaproteobacterial Ectosymbiont of the Hydrocarbon-Producing Green Alga Botryococcus braunii.</title>
        <authorList>
            <person name="Tanabe Y."/>
            <person name="Yamaguchi H."/>
            <person name="Watanabe M.M."/>
        </authorList>
    </citation>
    <scope>NUCLEOTIDE SEQUENCE [LARGE SCALE GENOMIC DNA]</scope>
    <source>
        <strain evidence="2 3">BOTRYCO-2</strain>
    </source>
</reference>
<dbReference type="Gene3D" id="3.40.710.10">
    <property type="entry name" value="DD-peptidase/beta-lactamase superfamily"/>
    <property type="match status" value="1"/>
</dbReference>
<keyword evidence="2" id="KW-0378">Hydrolase</keyword>
<feature type="domain" description="Beta-lactamase-related" evidence="1">
    <location>
        <begin position="105"/>
        <end position="385"/>
    </location>
</feature>
<dbReference type="OrthoDB" id="9814204at2"/>
<dbReference type="InterPro" id="IPR050789">
    <property type="entry name" value="Diverse_Enzym_Activities"/>
</dbReference>
<keyword evidence="3" id="KW-1185">Reference proteome</keyword>
<name>A0A2P2EDV9_9PROT</name>
<evidence type="ECO:0000313" key="2">
    <source>
        <dbReference type="EMBL" id="GBF59236.1"/>
    </source>
</evidence>
<proteinExistence type="predicted"/>
<dbReference type="EC" id="3.5.1.46" evidence="2"/>
<accession>A0A2P2EDV9</accession>
<gene>
    <name evidence="2" type="primary">nylB_2</name>
    <name evidence="2" type="ORF">PbB2_02928</name>
</gene>
<dbReference type="AlphaFoldDB" id="A0A2P2EDV9"/>
<comment type="caution">
    <text evidence="2">The sequence shown here is derived from an EMBL/GenBank/DDBJ whole genome shotgun (WGS) entry which is preliminary data.</text>
</comment>
<protein>
    <submittedName>
        <fullName evidence="2">6-aminohexanoate-dimer hydrolase</fullName>
        <ecNumber evidence="2">3.5.1.46</ecNumber>
    </submittedName>
</protein>
<dbReference type="PANTHER" id="PTHR43283">
    <property type="entry name" value="BETA-LACTAMASE-RELATED"/>
    <property type="match status" value="1"/>
</dbReference>
<evidence type="ECO:0000259" key="1">
    <source>
        <dbReference type="Pfam" id="PF00144"/>
    </source>
</evidence>
<dbReference type="InterPro" id="IPR012338">
    <property type="entry name" value="Beta-lactam/transpept-like"/>
</dbReference>
<dbReference type="SUPFAM" id="SSF56601">
    <property type="entry name" value="beta-lactamase/transpeptidase-like"/>
    <property type="match status" value="1"/>
</dbReference>
<dbReference type="InterPro" id="IPR001466">
    <property type="entry name" value="Beta-lactam-related"/>
</dbReference>
<evidence type="ECO:0000313" key="3">
    <source>
        <dbReference type="Proteomes" id="UP000245086"/>
    </source>
</evidence>
<organism evidence="2 3">
    <name type="scientific">Candidatus Phycosocius bacilliformis</name>
    <dbReference type="NCBI Taxonomy" id="1445552"/>
    <lineage>
        <taxon>Bacteria</taxon>
        <taxon>Pseudomonadati</taxon>
        <taxon>Pseudomonadota</taxon>
        <taxon>Alphaproteobacteria</taxon>
        <taxon>Caulobacterales</taxon>
        <taxon>Caulobacterales incertae sedis</taxon>
        <taxon>Candidatus Phycosocius</taxon>
    </lineage>
</organism>